<comment type="caution">
    <text evidence="3">The sequence shown here is derived from an EMBL/GenBank/DDBJ whole genome shotgun (WGS) entry which is preliminary data.</text>
</comment>
<dbReference type="PANTHER" id="PTHR45527:SF1">
    <property type="entry name" value="FATTY ACID SYNTHASE"/>
    <property type="match status" value="1"/>
</dbReference>
<dbReference type="Gene3D" id="3.40.50.980">
    <property type="match status" value="2"/>
</dbReference>
<dbReference type="Gene3D" id="2.30.38.10">
    <property type="entry name" value="Luciferase, Domain 3"/>
    <property type="match status" value="1"/>
</dbReference>
<keyword evidence="4" id="KW-1185">Reference proteome</keyword>
<dbReference type="Pfam" id="PF00668">
    <property type="entry name" value="Condensation"/>
    <property type="match status" value="1"/>
</dbReference>
<dbReference type="InterPro" id="IPR020845">
    <property type="entry name" value="AMP-binding_CS"/>
</dbReference>
<dbReference type="InterPro" id="IPR023213">
    <property type="entry name" value="CAT-like_dom_sf"/>
</dbReference>
<name>A0ABV4P6P0_9GAMM</name>
<feature type="non-terminal residue" evidence="3">
    <location>
        <position position="1"/>
    </location>
</feature>
<reference evidence="3 4" key="1">
    <citation type="submission" date="2024-08" db="EMBL/GenBank/DDBJ databases">
        <authorList>
            <person name="Ishaq N."/>
        </authorList>
    </citation>
    <scope>NUCLEOTIDE SEQUENCE [LARGE SCALE GENOMIC DNA]</scope>
    <source>
        <strain evidence="3 4">DSM 18651</strain>
    </source>
</reference>
<evidence type="ECO:0000259" key="1">
    <source>
        <dbReference type="Pfam" id="PF00501"/>
    </source>
</evidence>
<evidence type="ECO:0000313" key="4">
    <source>
        <dbReference type="Proteomes" id="UP001569428"/>
    </source>
</evidence>
<dbReference type="SUPFAM" id="SSF56801">
    <property type="entry name" value="Acetyl-CoA synthetase-like"/>
    <property type="match status" value="1"/>
</dbReference>
<accession>A0ABV4P6P0</accession>
<dbReference type="CDD" id="cd19531">
    <property type="entry name" value="LCL_NRPS-like"/>
    <property type="match status" value="1"/>
</dbReference>
<dbReference type="InterPro" id="IPR000873">
    <property type="entry name" value="AMP-dep_synth/lig_dom"/>
</dbReference>
<dbReference type="RefSeq" id="WP_371841872.1">
    <property type="nucleotide sequence ID" value="NZ_JBGMEK010000204.1"/>
</dbReference>
<organism evidence="3 4">
    <name type="scientific">Microbulbifer epialgicus</name>
    <dbReference type="NCBI Taxonomy" id="393907"/>
    <lineage>
        <taxon>Bacteria</taxon>
        <taxon>Pseudomonadati</taxon>
        <taxon>Pseudomonadota</taxon>
        <taxon>Gammaproteobacteria</taxon>
        <taxon>Cellvibrionales</taxon>
        <taxon>Microbulbiferaceae</taxon>
        <taxon>Microbulbifer</taxon>
    </lineage>
</organism>
<dbReference type="Gene3D" id="3.30.559.10">
    <property type="entry name" value="Chloramphenicol acetyltransferase-like domain"/>
    <property type="match status" value="1"/>
</dbReference>
<dbReference type="SUPFAM" id="SSF52777">
    <property type="entry name" value="CoA-dependent acyltransferases"/>
    <property type="match status" value="1"/>
</dbReference>
<evidence type="ECO:0000259" key="2">
    <source>
        <dbReference type="Pfam" id="PF00668"/>
    </source>
</evidence>
<feature type="domain" description="Condensation" evidence="2">
    <location>
        <begin position="3"/>
        <end position="290"/>
    </location>
</feature>
<dbReference type="PANTHER" id="PTHR45527">
    <property type="entry name" value="NONRIBOSOMAL PEPTIDE SYNTHETASE"/>
    <property type="match status" value="1"/>
</dbReference>
<sequence>FNEGRENPLGPLSVQYADYAVWQREWLSGDVLAEQLGYWQEQLRGLPPVHNLPLDKTRPNKQSFIGARYCQTLNKGLTEGIQRFCRTRDVTLFMFIHTVLSILLSRYSNENDIVIGTPIAGRVHRDVESLIGFFANTLVLRSDLSGNLIFDELLKKNRQVVLDAYEYQDIPFEIVVERVNPERNVNHSPLFQVMLTHQNNEYSGLELGGLTFSGLCSAHCSTKYDLELSLIENEQGLILDWIYSKDLFEELTIDRFANSFRVLLEDTISSPEKPINQLSILTELQQKQLLIEWNDTVIDYPKSICVPEVFEQQVKRSPDSIAVVFNDVKLSYKDINTRSNQLANYLIKKGVAVGSFVGLCLERSHSLIIAMIGILKAGAVYVPIDKKIPSSRFRKISDEVNFNLLITQEKYLDPLVERDFKCIYWDTFIHHDIDRFSAESPNVSVSSKDLAYVIYTSGSTGQPKGVMIEHASVINLVNSQKRHLDISAKSRMLQFSTISFDAAVFEWMLALLSGASLYICTDDQKYSASLLENFLITQKISHALLPPALLPTLSISNLHTIESLVVGGEPCDALIAQKLAQNLRLFNAYGPTESTVYSTIYHVQPGKGLSIGRPIDNVRLYVLNNERELVPVGVVGQLHIGGAGVARGYLNRPELTK</sequence>
<feature type="domain" description="AMP-dependent synthetase/ligase" evidence="1">
    <location>
        <begin position="310"/>
        <end position="650"/>
    </location>
</feature>
<dbReference type="InterPro" id="IPR010071">
    <property type="entry name" value="AA_adenyl_dom"/>
</dbReference>
<dbReference type="Proteomes" id="UP001569428">
    <property type="component" value="Unassembled WGS sequence"/>
</dbReference>
<dbReference type="InterPro" id="IPR001242">
    <property type="entry name" value="Condensation_dom"/>
</dbReference>
<evidence type="ECO:0000313" key="3">
    <source>
        <dbReference type="EMBL" id="MFA0814028.1"/>
    </source>
</evidence>
<dbReference type="PRINTS" id="PR00154">
    <property type="entry name" value="AMPBINDING"/>
</dbReference>
<proteinExistence type="predicted"/>
<dbReference type="InterPro" id="IPR020459">
    <property type="entry name" value="AMP-binding"/>
</dbReference>
<gene>
    <name evidence="3" type="ORF">ACCI49_24485</name>
</gene>
<dbReference type="NCBIfam" id="TIGR01733">
    <property type="entry name" value="AA-adenyl-dom"/>
    <property type="match status" value="1"/>
</dbReference>
<dbReference type="PROSITE" id="PS00455">
    <property type="entry name" value="AMP_BINDING"/>
    <property type="match status" value="1"/>
</dbReference>
<protein>
    <submittedName>
        <fullName evidence="3">Amino acid adenylation domain-containing protein</fullName>
    </submittedName>
</protein>
<dbReference type="EMBL" id="JBGMEK010000204">
    <property type="protein sequence ID" value="MFA0814028.1"/>
    <property type="molecule type" value="Genomic_DNA"/>
</dbReference>
<dbReference type="Pfam" id="PF00501">
    <property type="entry name" value="AMP-binding"/>
    <property type="match status" value="1"/>
</dbReference>
<dbReference type="Gene3D" id="3.30.559.30">
    <property type="entry name" value="Nonribosomal peptide synthetase, condensation domain"/>
    <property type="match status" value="1"/>
</dbReference>
<feature type="non-terminal residue" evidence="3">
    <location>
        <position position="657"/>
    </location>
</feature>